<feature type="transmembrane region" description="Helical" evidence="2">
    <location>
        <begin position="166"/>
        <end position="186"/>
    </location>
</feature>
<dbReference type="Proteomes" id="UP000807716">
    <property type="component" value="Unassembled WGS sequence"/>
</dbReference>
<organism evidence="3 4">
    <name type="scientific">Actinomortierella ambigua</name>
    <dbReference type="NCBI Taxonomy" id="1343610"/>
    <lineage>
        <taxon>Eukaryota</taxon>
        <taxon>Fungi</taxon>
        <taxon>Fungi incertae sedis</taxon>
        <taxon>Mucoromycota</taxon>
        <taxon>Mortierellomycotina</taxon>
        <taxon>Mortierellomycetes</taxon>
        <taxon>Mortierellales</taxon>
        <taxon>Mortierellaceae</taxon>
        <taxon>Actinomortierella</taxon>
    </lineage>
</organism>
<sequence>HAIKTSIHASLYSLLENDFIDVVGYTVGGTVLLVLEFFLGSSIASALKFVFRTHCSVVNYFFGVPPLKRPPPTEHKAPYDGEYHHSHLSVPPGYEDHYGKKKGPKGDQRRTIMIDDYSPLKPTCPSYMTLVRLLLAYCFLRLTTADQRQLVFEAIQSTHIDTRELLWKYACFFLLHAFVINVHNWITLFEMWFSPGVNHIVVAERSIRIRVSRGLRKSMQYHLHWFLSALLSLMVVVGLGLLAGVFASGVLHDVYGGLLQTHAYVTKVQGHPNHAAANGFMNYMDRSLVDAYNSGTQWLEPLVMDAFPDVGWTPQEWALQVAKVVVTVDPCNPLLVENLDETNAHIGDKDDYVARADEPYHHTDDYYRTADDYQHVADDYHRMTGDRHLETNGILPPPESDNGDDAWVVVDDYHEYMSTSTDETTGSSTQTFPSPPTPVPQSPARLYYIPLSWNAFKTKLADPNNLTPPVTDCSASRANAERRVAINLTQIQYLLSVLLTHREFSHEMLPHKMYWCGDFVVKFILFILTLMTLTGLT</sequence>
<keyword evidence="2" id="KW-0472">Membrane</keyword>
<feature type="compositionally biased region" description="Low complexity" evidence="1">
    <location>
        <begin position="419"/>
        <end position="432"/>
    </location>
</feature>
<accession>A0A9P6PIX8</accession>
<name>A0A9P6PIX8_9FUNG</name>
<feature type="non-terminal residue" evidence="3">
    <location>
        <position position="537"/>
    </location>
</feature>
<evidence type="ECO:0000256" key="1">
    <source>
        <dbReference type="SAM" id="MobiDB-lite"/>
    </source>
</evidence>
<feature type="non-terminal residue" evidence="3">
    <location>
        <position position="1"/>
    </location>
</feature>
<reference evidence="3" key="1">
    <citation type="journal article" date="2020" name="Fungal Divers.">
        <title>Resolving the Mortierellaceae phylogeny through synthesis of multi-gene phylogenetics and phylogenomics.</title>
        <authorList>
            <person name="Vandepol N."/>
            <person name="Liber J."/>
            <person name="Desiro A."/>
            <person name="Na H."/>
            <person name="Kennedy M."/>
            <person name="Barry K."/>
            <person name="Grigoriev I.V."/>
            <person name="Miller A.N."/>
            <person name="O'Donnell K."/>
            <person name="Stajich J.E."/>
            <person name="Bonito G."/>
        </authorList>
    </citation>
    <scope>NUCLEOTIDE SEQUENCE</scope>
    <source>
        <strain evidence="3">BC1065</strain>
    </source>
</reference>
<feature type="region of interest" description="Disordered" evidence="1">
    <location>
        <begin position="419"/>
        <end position="440"/>
    </location>
</feature>
<keyword evidence="2" id="KW-1133">Transmembrane helix</keyword>
<keyword evidence="2" id="KW-0812">Transmembrane</keyword>
<dbReference type="EMBL" id="JAAAJB010001373">
    <property type="protein sequence ID" value="KAG0248106.1"/>
    <property type="molecule type" value="Genomic_DNA"/>
</dbReference>
<protein>
    <submittedName>
        <fullName evidence="3">Uncharacterized protein</fullName>
    </submittedName>
</protein>
<feature type="transmembrane region" description="Helical" evidence="2">
    <location>
        <begin position="225"/>
        <end position="251"/>
    </location>
</feature>
<proteinExistence type="predicted"/>
<gene>
    <name evidence="3" type="ORF">DFQ27_001168</name>
</gene>
<evidence type="ECO:0000256" key="2">
    <source>
        <dbReference type="SAM" id="Phobius"/>
    </source>
</evidence>
<dbReference type="AlphaFoldDB" id="A0A9P6PIX8"/>
<evidence type="ECO:0000313" key="3">
    <source>
        <dbReference type="EMBL" id="KAG0248106.1"/>
    </source>
</evidence>
<feature type="transmembrane region" description="Helical" evidence="2">
    <location>
        <begin position="514"/>
        <end position="536"/>
    </location>
</feature>
<feature type="transmembrane region" description="Helical" evidence="2">
    <location>
        <begin position="22"/>
        <end position="44"/>
    </location>
</feature>
<evidence type="ECO:0000313" key="4">
    <source>
        <dbReference type="Proteomes" id="UP000807716"/>
    </source>
</evidence>
<keyword evidence="4" id="KW-1185">Reference proteome</keyword>
<comment type="caution">
    <text evidence="3">The sequence shown here is derived from an EMBL/GenBank/DDBJ whole genome shotgun (WGS) entry which is preliminary data.</text>
</comment>